<evidence type="ECO:0000259" key="1">
    <source>
        <dbReference type="SMART" id="SM01126"/>
    </source>
</evidence>
<gene>
    <name evidence="2" type="ORF">NX778_24525</name>
</gene>
<feature type="domain" description="ISXO2-like transposase" evidence="1">
    <location>
        <begin position="131"/>
        <end position="287"/>
    </location>
</feature>
<proteinExistence type="predicted"/>
<evidence type="ECO:0000313" key="2">
    <source>
        <dbReference type="EMBL" id="MCS0661239.1"/>
    </source>
</evidence>
<dbReference type="EMBL" id="JANUGU010000027">
    <property type="protein sequence ID" value="MCS0661239.1"/>
    <property type="molecule type" value="Genomic_DNA"/>
</dbReference>
<dbReference type="InterPro" id="IPR024445">
    <property type="entry name" value="Tnp_ISXO2-like"/>
</dbReference>
<reference evidence="2 3" key="1">
    <citation type="submission" date="2022-08" db="EMBL/GenBank/DDBJ databases">
        <title>Reclassification of Massilia species as members of the genera Telluria, Duganella, Pseudoduganella, Mokoshia gen. nov. and Zemynaea gen. nov. using orthogonal and non-orthogonal genome-based approaches.</title>
        <authorList>
            <person name="Bowman J.P."/>
        </authorList>
    </citation>
    <scope>NUCLEOTIDE SEQUENCE [LARGE SCALE GENOMIC DNA]</scope>
    <source>
        <strain evidence="2 3">JCM 31606</strain>
    </source>
</reference>
<dbReference type="RefSeq" id="WP_258814438.1">
    <property type="nucleotide sequence ID" value="NZ_JANUGU010000027.1"/>
</dbReference>
<accession>A0ABT2D4R9</accession>
<evidence type="ECO:0000313" key="3">
    <source>
        <dbReference type="Proteomes" id="UP001204621"/>
    </source>
</evidence>
<comment type="caution">
    <text evidence="2">The sequence shown here is derived from an EMBL/GenBank/DDBJ whole genome shotgun (WGS) entry which is preliminary data.</text>
</comment>
<organism evidence="2 3">
    <name type="scientific">Massilia terrae</name>
    <dbReference type="NCBI Taxonomy" id="1811224"/>
    <lineage>
        <taxon>Bacteria</taxon>
        <taxon>Pseudomonadati</taxon>
        <taxon>Pseudomonadota</taxon>
        <taxon>Betaproteobacteria</taxon>
        <taxon>Burkholderiales</taxon>
        <taxon>Oxalobacteraceae</taxon>
        <taxon>Telluria group</taxon>
        <taxon>Massilia</taxon>
    </lineage>
</organism>
<keyword evidence="3" id="KW-1185">Reference proteome</keyword>
<dbReference type="Pfam" id="PF12762">
    <property type="entry name" value="DDE_Tnp_IS1595"/>
    <property type="match status" value="1"/>
</dbReference>
<dbReference type="NCBIfam" id="NF033547">
    <property type="entry name" value="transpos_IS1595"/>
    <property type="match status" value="1"/>
</dbReference>
<protein>
    <submittedName>
        <fullName evidence="2">IS1595 family transposase</fullName>
    </submittedName>
</protein>
<dbReference type="Proteomes" id="UP001204621">
    <property type="component" value="Unassembled WGS sequence"/>
</dbReference>
<sequence>MVRYLSKRQRAKLSATLNQANEADQALALVESAAAQHLSCPRCSSGAYHRHGHAHGLQRFRCTECGKTFNSLSSTPMAWLHYKFKWLDYSDCLLCSYTVRKAAARCEIHKNTSFRWRHRFLSLPKTDRPHRLHGITEADEMYLLESEKGARNLGRPPRKRGGAASQRGTSFEQVCILVARDRTGQTLDFITGKGPVTKAQLKRYLPEVIDKDVLLVTDSNASYRYFARDIGLSHRAINLSAGVRVDGAIHIQNVNAYHSRFREWMTRFHGVATHHLPTYLGWRWILDAKRVRSPEALLRSAVGAFPHFSVT</sequence>
<name>A0ABT2D4R9_9BURK</name>
<dbReference type="SMART" id="SM01126">
    <property type="entry name" value="DDE_Tnp_IS1595"/>
    <property type="match status" value="1"/>
</dbReference>